<dbReference type="EMBL" id="MFLP01000010">
    <property type="protein sequence ID" value="OGG71193.1"/>
    <property type="molecule type" value="Genomic_DNA"/>
</dbReference>
<dbReference type="Proteomes" id="UP000176689">
    <property type="component" value="Unassembled WGS sequence"/>
</dbReference>
<dbReference type="InterPro" id="IPR003752">
    <property type="entry name" value="DiS_bond_form_DsbB/BdbC"/>
</dbReference>
<dbReference type="InterPro" id="IPR012187">
    <property type="entry name" value="Disulphide_bond_form_BdbC"/>
</dbReference>
<keyword evidence="6 12" id="KW-1133">Transmembrane helix</keyword>
<dbReference type="SUPFAM" id="SSF158442">
    <property type="entry name" value="DsbB-like"/>
    <property type="match status" value="1"/>
</dbReference>
<reference evidence="13 14" key="1">
    <citation type="journal article" date="2016" name="Nat. Commun.">
        <title>Thousands of microbial genomes shed light on interconnected biogeochemical processes in an aquifer system.</title>
        <authorList>
            <person name="Anantharaman K."/>
            <person name="Brown C.T."/>
            <person name="Hug L.A."/>
            <person name="Sharon I."/>
            <person name="Castelle C.J."/>
            <person name="Probst A.J."/>
            <person name="Thomas B.C."/>
            <person name="Singh A."/>
            <person name="Wilkins M.J."/>
            <person name="Karaoz U."/>
            <person name="Brodie E.L."/>
            <person name="Williams K.H."/>
            <person name="Hubbard S.S."/>
            <person name="Banfield J.F."/>
        </authorList>
    </citation>
    <scope>NUCLEOTIDE SEQUENCE [LARGE SCALE GENOMIC DNA]</scope>
</reference>
<keyword evidence="3" id="KW-0813">Transport</keyword>
<name>A0A1F6EBY9_9BACT</name>
<dbReference type="Pfam" id="PF02600">
    <property type="entry name" value="DsbB"/>
    <property type="match status" value="1"/>
</dbReference>
<evidence type="ECO:0000256" key="12">
    <source>
        <dbReference type="SAM" id="Phobius"/>
    </source>
</evidence>
<comment type="caution">
    <text evidence="13">The sequence shown here is derived from an EMBL/GenBank/DDBJ whole genome shotgun (WGS) entry which is preliminary data.</text>
</comment>
<evidence type="ECO:0000256" key="5">
    <source>
        <dbReference type="ARBA" id="ARBA00022982"/>
    </source>
</evidence>
<evidence type="ECO:0000256" key="11">
    <source>
        <dbReference type="ARBA" id="ARBA00023284"/>
    </source>
</evidence>
<protein>
    <recommendedName>
        <fullName evidence="15">Disulfide bond formation protein DsbB</fullName>
    </recommendedName>
</protein>
<feature type="transmembrane region" description="Helical" evidence="12">
    <location>
        <begin position="52"/>
        <end position="72"/>
    </location>
</feature>
<evidence type="ECO:0000313" key="13">
    <source>
        <dbReference type="EMBL" id="OGG71193.1"/>
    </source>
</evidence>
<evidence type="ECO:0000256" key="8">
    <source>
        <dbReference type="ARBA" id="ARBA00023136"/>
    </source>
</evidence>
<evidence type="ECO:0000313" key="14">
    <source>
        <dbReference type="Proteomes" id="UP000176689"/>
    </source>
</evidence>
<keyword evidence="5" id="KW-0249">Electron transport</keyword>
<comment type="similarity">
    <text evidence="2">Belongs to the DsbB family. BdbC subfamily.</text>
</comment>
<evidence type="ECO:0000256" key="1">
    <source>
        <dbReference type="ARBA" id="ARBA00004141"/>
    </source>
</evidence>
<proteinExistence type="inferred from homology"/>
<dbReference type="GO" id="GO:0015035">
    <property type="term" value="F:protein-disulfide reductase activity"/>
    <property type="evidence" value="ECO:0007669"/>
    <property type="project" value="InterPro"/>
</dbReference>
<feature type="transmembrane region" description="Helical" evidence="12">
    <location>
        <begin position="84"/>
        <end position="102"/>
    </location>
</feature>
<dbReference type="InterPro" id="IPR023380">
    <property type="entry name" value="DsbB-like_sf"/>
</dbReference>
<accession>A0A1F6EBY9</accession>
<keyword evidence="4 12" id="KW-0812">Transmembrane</keyword>
<organism evidence="13 14">
    <name type="scientific">Candidatus Kaiserbacteria bacterium RIFCSPHIGHO2_12_FULL_53_13</name>
    <dbReference type="NCBI Taxonomy" id="1798502"/>
    <lineage>
        <taxon>Bacteria</taxon>
        <taxon>Candidatus Kaiseribacteriota</taxon>
    </lineage>
</organism>
<dbReference type="GO" id="GO:0006457">
    <property type="term" value="P:protein folding"/>
    <property type="evidence" value="ECO:0007669"/>
    <property type="project" value="InterPro"/>
</dbReference>
<feature type="transmembrane region" description="Helical" evidence="12">
    <location>
        <begin position="109"/>
        <end position="128"/>
    </location>
</feature>
<evidence type="ECO:0000256" key="7">
    <source>
        <dbReference type="ARBA" id="ARBA00023002"/>
    </source>
</evidence>
<dbReference type="AlphaFoldDB" id="A0A1F6EBY9"/>
<keyword evidence="7" id="KW-0560">Oxidoreductase</keyword>
<feature type="transmembrane region" description="Helical" evidence="12">
    <location>
        <begin position="157"/>
        <end position="180"/>
    </location>
</feature>
<evidence type="ECO:0000256" key="3">
    <source>
        <dbReference type="ARBA" id="ARBA00022448"/>
    </source>
</evidence>
<feature type="transmembrane region" description="Helical" evidence="12">
    <location>
        <begin position="6"/>
        <end position="31"/>
    </location>
</feature>
<keyword evidence="8 12" id="KW-0472">Membrane</keyword>
<dbReference type="PANTHER" id="PTHR43469:SF1">
    <property type="entry name" value="SPBETA PROPHAGE-DERIVED DISULFIDE BOND FORMATION PROTEIN B"/>
    <property type="match status" value="1"/>
</dbReference>
<evidence type="ECO:0000256" key="10">
    <source>
        <dbReference type="ARBA" id="ARBA00023186"/>
    </source>
</evidence>
<dbReference type="GO" id="GO:0016020">
    <property type="term" value="C:membrane"/>
    <property type="evidence" value="ECO:0007669"/>
    <property type="project" value="UniProtKB-SubCell"/>
</dbReference>
<evidence type="ECO:0000256" key="6">
    <source>
        <dbReference type="ARBA" id="ARBA00022989"/>
    </source>
</evidence>
<evidence type="ECO:0000256" key="9">
    <source>
        <dbReference type="ARBA" id="ARBA00023157"/>
    </source>
</evidence>
<dbReference type="Gene3D" id="1.20.1550.10">
    <property type="entry name" value="DsbB-like"/>
    <property type="match status" value="1"/>
</dbReference>
<sequence length="189" mass="20854">MYPVETINYALSLLVLAVEIAGAALLTIFFLRKKSASWQAYLEDISAFVGKWGLWIGLILTASGTALSLFYSEVLGFSPCGLCWVQRIFLYPQVLLFALAIWKKDRGIALYSIVLSIAGGIVALYQHYLQIGGSSLIPCPASATQASDCAQRFLFEFGYMTFPLMTVTLFAFLIVVMLFVRDRSTTSST</sequence>
<evidence type="ECO:0008006" key="15">
    <source>
        <dbReference type="Google" id="ProtNLM"/>
    </source>
</evidence>
<evidence type="ECO:0000256" key="2">
    <source>
        <dbReference type="ARBA" id="ARBA00007602"/>
    </source>
</evidence>
<gene>
    <name evidence="13" type="ORF">A3F27_02790</name>
</gene>
<keyword evidence="11" id="KW-0676">Redox-active center</keyword>
<keyword evidence="10" id="KW-0143">Chaperone</keyword>
<comment type="subcellular location">
    <subcellularLocation>
        <location evidence="1">Membrane</location>
        <topology evidence="1">Multi-pass membrane protein</topology>
    </subcellularLocation>
</comment>
<keyword evidence="9" id="KW-1015">Disulfide bond</keyword>
<dbReference type="PANTHER" id="PTHR43469">
    <property type="entry name" value="DISULFIDE FORMATION PROTEIN-RELATED"/>
    <property type="match status" value="1"/>
</dbReference>
<evidence type="ECO:0000256" key="4">
    <source>
        <dbReference type="ARBA" id="ARBA00022692"/>
    </source>
</evidence>